<dbReference type="PANTHER" id="PTHR12308:SF36">
    <property type="entry name" value="ANOCTAMIN"/>
    <property type="match status" value="1"/>
</dbReference>
<feature type="transmembrane region" description="Helical" evidence="6">
    <location>
        <begin position="384"/>
        <end position="402"/>
    </location>
</feature>
<organism evidence="9 10">
    <name type="scientific">Danionella cerebrum</name>
    <dbReference type="NCBI Taxonomy" id="2873325"/>
    <lineage>
        <taxon>Eukaryota</taxon>
        <taxon>Metazoa</taxon>
        <taxon>Chordata</taxon>
        <taxon>Craniata</taxon>
        <taxon>Vertebrata</taxon>
        <taxon>Euteleostomi</taxon>
        <taxon>Actinopterygii</taxon>
        <taxon>Neopterygii</taxon>
        <taxon>Teleostei</taxon>
        <taxon>Ostariophysi</taxon>
        <taxon>Cypriniformes</taxon>
        <taxon>Danionidae</taxon>
        <taxon>Danioninae</taxon>
        <taxon>Danionella</taxon>
    </lineage>
</organism>
<comment type="subcellular location">
    <subcellularLocation>
        <location evidence="1 6">Membrane</location>
        <topology evidence="1 6">Multi-pass membrane protein</topology>
    </subcellularLocation>
</comment>
<keyword evidence="10" id="KW-1185">Reference proteome</keyword>
<name>A0A553QDG4_9TELE</name>
<evidence type="ECO:0000313" key="10">
    <source>
        <dbReference type="Proteomes" id="UP000316079"/>
    </source>
</evidence>
<reference evidence="9 10" key="1">
    <citation type="journal article" date="2019" name="Sci. Data">
        <title>Hybrid genome assembly and annotation of Danionella translucida.</title>
        <authorList>
            <person name="Kadobianskyi M."/>
            <person name="Schulze L."/>
            <person name="Schuelke M."/>
            <person name="Judkewitz B."/>
        </authorList>
    </citation>
    <scope>NUCLEOTIDE SEQUENCE [LARGE SCALE GENOMIC DNA]</scope>
    <source>
        <strain evidence="9 10">Bolton</strain>
    </source>
</reference>
<evidence type="ECO:0000256" key="6">
    <source>
        <dbReference type="RuleBase" id="RU280814"/>
    </source>
</evidence>
<feature type="transmembrane region" description="Helical" evidence="6">
    <location>
        <begin position="570"/>
        <end position="591"/>
    </location>
</feature>
<comment type="similarity">
    <text evidence="2 6">Belongs to the anoctamin family.</text>
</comment>
<protein>
    <recommendedName>
        <fullName evidence="6">Anoctamin</fullName>
    </recommendedName>
</protein>
<evidence type="ECO:0000256" key="1">
    <source>
        <dbReference type="ARBA" id="ARBA00004141"/>
    </source>
</evidence>
<dbReference type="InterPro" id="IPR007632">
    <property type="entry name" value="Anoctamin"/>
</dbReference>
<feature type="transmembrane region" description="Helical" evidence="6">
    <location>
        <begin position="347"/>
        <end position="372"/>
    </location>
</feature>
<accession>A0A553QDG4</accession>
<proteinExistence type="inferred from homology"/>
<comment type="caution">
    <text evidence="6">Lacks conserved residue(s) required for the propagation of feature annotation.</text>
</comment>
<dbReference type="GO" id="GO:0005254">
    <property type="term" value="F:chloride channel activity"/>
    <property type="evidence" value="ECO:0007669"/>
    <property type="project" value="TreeGrafter"/>
</dbReference>
<keyword evidence="5 6" id="KW-0472">Membrane</keyword>
<dbReference type="Proteomes" id="UP000316079">
    <property type="component" value="Unassembled WGS sequence"/>
</dbReference>
<keyword evidence="4 6" id="KW-1133">Transmembrane helix</keyword>
<dbReference type="AlphaFoldDB" id="A0A553QDG4"/>
<feature type="transmembrane region" description="Helical" evidence="6">
    <location>
        <begin position="228"/>
        <end position="247"/>
    </location>
</feature>
<dbReference type="EMBL" id="SRMA01026075">
    <property type="protein sequence ID" value="TRY87984.1"/>
    <property type="molecule type" value="Genomic_DNA"/>
</dbReference>
<dbReference type="GO" id="GO:0005886">
    <property type="term" value="C:plasma membrane"/>
    <property type="evidence" value="ECO:0007669"/>
    <property type="project" value="TreeGrafter"/>
</dbReference>
<feature type="region of interest" description="Disordered" evidence="7">
    <location>
        <begin position="1"/>
        <end position="21"/>
    </location>
</feature>
<evidence type="ECO:0000256" key="7">
    <source>
        <dbReference type="SAM" id="MobiDB-lite"/>
    </source>
</evidence>
<dbReference type="PANTHER" id="PTHR12308">
    <property type="entry name" value="ANOCTAMIN"/>
    <property type="match status" value="1"/>
</dbReference>
<gene>
    <name evidence="9" type="ORF">DNTS_007015</name>
</gene>
<feature type="transmembrane region" description="Helical" evidence="6">
    <location>
        <begin position="480"/>
        <end position="503"/>
    </location>
</feature>
<dbReference type="InterPro" id="IPR049452">
    <property type="entry name" value="Anoctamin_TM"/>
</dbReference>
<evidence type="ECO:0000259" key="8">
    <source>
        <dbReference type="Pfam" id="PF04547"/>
    </source>
</evidence>
<sequence length="635" mass="71902">MTSIKEALERSKGQGPSTWSRVSCPCCISSQIEPLVLIQLDEKIQPITKQWIMSVIAAPVKAGGAQLLVHPGEDMKGDMIVVAAPRCTLLRVTEELGLCKTYQDGNMTAFSYEDRDNFSNIDDMQKFLTLAERQYIVKHELDLMRALEDQRIPGIPAPKGKLKARESILQKLEKAGVLRNITPLHDQQCLASLGKQWYSQKSIWGQPLDSVHDYFGGTIAYYFSFLDFYTLSLFPPAILGLFITYFLPSANFTQGNHTEGVGTFKKEDDHPSVSSYIVQAIFSMLWSTIFMELWKRRSASLAYRWGTFNLSEQFQEPRPGFRGELGNNPVTGRLEPMFPDWKRKLRIGLVSVPVVGAFLGLVVLGMLGFYFFEKLVSGWHKGSGSYFTAVLLYVPSIAHIVYTNMLGNVYRNRLSSLLIVTQVVNQFTEVVVPFLVDRFLTSADRNLKDDDPEVDHLQAQGTLPTFPGLFPEYIELLVQFGYLSLFSCVYPLTAPLLLLNNLTEIRTDAYKLCKLFNKPFSAPVANMGVWQLAFEVLSFISVVSNCWLLLLSPRVKILTQEAELSNSQVIVIAVIVEHILITMKMILAFMIPDEPDWVRIKREQIEYHSMQALKKQRIKSSRADDKLVLKTKMGE</sequence>
<evidence type="ECO:0000256" key="4">
    <source>
        <dbReference type="ARBA" id="ARBA00022989"/>
    </source>
</evidence>
<dbReference type="OrthoDB" id="296386at2759"/>
<feature type="transmembrane region" description="Helical" evidence="6">
    <location>
        <begin position="276"/>
        <end position="294"/>
    </location>
</feature>
<feature type="compositionally biased region" description="Basic and acidic residues" evidence="7">
    <location>
        <begin position="1"/>
        <end position="12"/>
    </location>
</feature>
<keyword evidence="3 6" id="KW-0812">Transmembrane</keyword>
<evidence type="ECO:0000256" key="2">
    <source>
        <dbReference type="ARBA" id="ARBA00009671"/>
    </source>
</evidence>
<feature type="domain" description="Anoctamin transmembrane" evidence="8">
    <location>
        <begin position="411"/>
        <end position="604"/>
    </location>
</feature>
<evidence type="ECO:0000256" key="3">
    <source>
        <dbReference type="ARBA" id="ARBA00022692"/>
    </source>
</evidence>
<comment type="caution">
    <text evidence="9">The sequence shown here is derived from an EMBL/GenBank/DDBJ whole genome shotgun (WGS) entry which is preliminary data.</text>
</comment>
<evidence type="ECO:0000313" key="9">
    <source>
        <dbReference type="EMBL" id="TRY87984.1"/>
    </source>
</evidence>
<dbReference type="Pfam" id="PF04547">
    <property type="entry name" value="Anoctamin"/>
    <property type="match status" value="1"/>
</dbReference>
<evidence type="ECO:0000256" key="5">
    <source>
        <dbReference type="ARBA" id="ARBA00023136"/>
    </source>
</evidence>
<feature type="transmembrane region" description="Helical" evidence="6">
    <location>
        <begin position="524"/>
        <end position="550"/>
    </location>
</feature>